<proteinExistence type="predicted"/>
<dbReference type="InterPro" id="IPR012074">
    <property type="entry name" value="GAF_ANTAR"/>
</dbReference>
<dbReference type="Pfam" id="PF13185">
    <property type="entry name" value="GAF_2"/>
    <property type="match status" value="1"/>
</dbReference>
<evidence type="ECO:0000313" key="4">
    <source>
        <dbReference type="EMBL" id="MEQ3541794.1"/>
    </source>
</evidence>
<dbReference type="PROSITE" id="PS50921">
    <property type="entry name" value="ANTAR"/>
    <property type="match status" value="1"/>
</dbReference>
<dbReference type="RefSeq" id="WP_345647353.1">
    <property type="nucleotide sequence ID" value="NZ_BAABLY010000050.1"/>
</dbReference>
<gene>
    <name evidence="4" type="ORF">WHI96_23550</name>
</gene>
<evidence type="ECO:0000256" key="2">
    <source>
        <dbReference type="ARBA" id="ARBA00023163"/>
    </source>
</evidence>
<dbReference type="SMART" id="SM01012">
    <property type="entry name" value="ANTAR"/>
    <property type="match status" value="1"/>
</dbReference>
<dbReference type="PIRSF" id="PIRSF036625">
    <property type="entry name" value="GAF_ANTAR"/>
    <property type="match status" value="1"/>
</dbReference>
<feature type="domain" description="ANTAR" evidence="3">
    <location>
        <begin position="175"/>
        <end position="236"/>
    </location>
</feature>
<accession>A0ABV1K0Q4</accession>
<protein>
    <submittedName>
        <fullName evidence="4">GAF and ANTAR domain-containing protein</fullName>
    </submittedName>
</protein>
<dbReference type="InterPro" id="IPR005561">
    <property type="entry name" value="ANTAR"/>
</dbReference>
<name>A0ABV1K0Q4_9PSEU</name>
<dbReference type="EMBL" id="JBEDNP010000018">
    <property type="protein sequence ID" value="MEQ3541794.1"/>
    <property type="molecule type" value="Genomic_DNA"/>
</dbReference>
<dbReference type="Pfam" id="PF03861">
    <property type="entry name" value="ANTAR"/>
    <property type="match status" value="1"/>
</dbReference>
<dbReference type="InterPro" id="IPR036388">
    <property type="entry name" value="WH-like_DNA-bd_sf"/>
</dbReference>
<keyword evidence="2" id="KW-0804">Transcription</keyword>
<organism evidence="4 5">
    <name type="scientific">Pseudonocardia tropica</name>
    <dbReference type="NCBI Taxonomy" id="681289"/>
    <lineage>
        <taxon>Bacteria</taxon>
        <taxon>Bacillati</taxon>
        <taxon>Actinomycetota</taxon>
        <taxon>Actinomycetes</taxon>
        <taxon>Pseudonocardiales</taxon>
        <taxon>Pseudonocardiaceae</taxon>
        <taxon>Pseudonocardia</taxon>
    </lineage>
</organism>
<dbReference type="SUPFAM" id="SSF55781">
    <property type="entry name" value="GAF domain-like"/>
    <property type="match status" value="1"/>
</dbReference>
<dbReference type="Proteomes" id="UP001464923">
    <property type="component" value="Unassembled WGS sequence"/>
</dbReference>
<dbReference type="InterPro" id="IPR003018">
    <property type="entry name" value="GAF"/>
</dbReference>
<dbReference type="Gene3D" id="3.30.450.40">
    <property type="match status" value="1"/>
</dbReference>
<reference evidence="4 5" key="1">
    <citation type="submission" date="2024-03" db="EMBL/GenBank/DDBJ databases">
        <title>Draft genome sequence of Pseudonocardia tropica JCM 19149.</title>
        <authorList>
            <person name="Butdee W."/>
            <person name="Duangmal K."/>
        </authorList>
    </citation>
    <scope>NUCLEOTIDE SEQUENCE [LARGE SCALE GENOMIC DNA]</scope>
    <source>
        <strain evidence="4 5">JCM 19149</strain>
    </source>
</reference>
<sequence length="247" mass="26162">MTRSVVASAPGAADERELAEQVCRACVDGLDVDGAAISLLPTAATRTILAATDATARLLEDLQFSLNEGACMEAAASGRPVLVPDLHHDLHTARWPLFAAAVAERTAVGALFALPLQWGAVTLGVLDLYRIAPGQLADDQWSDLSAVADTTTWLFLGRRTMPGPAASAPVPPDGPGPVGHTERWLDETIGYRAEVHQATGMVLAQLGCSPTEALARMRGYAFAHDMLLADVAREVVARRLAFTEETL</sequence>
<keyword evidence="1" id="KW-0805">Transcription regulation</keyword>
<dbReference type="Gene3D" id="1.10.10.10">
    <property type="entry name" value="Winged helix-like DNA-binding domain superfamily/Winged helix DNA-binding domain"/>
    <property type="match status" value="1"/>
</dbReference>
<dbReference type="SMART" id="SM00065">
    <property type="entry name" value="GAF"/>
    <property type="match status" value="1"/>
</dbReference>
<evidence type="ECO:0000313" key="5">
    <source>
        <dbReference type="Proteomes" id="UP001464923"/>
    </source>
</evidence>
<comment type="caution">
    <text evidence="4">The sequence shown here is derived from an EMBL/GenBank/DDBJ whole genome shotgun (WGS) entry which is preliminary data.</text>
</comment>
<evidence type="ECO:0000259" key="3">
    <source>
        <dbReference type="PROSITE" id="PS50921"/>
    </source>
</evidence>
<dbReference type="InterPro" id="IPR029016">
    <property type="entry name" value="GAF-like_dom_sf"/>
</dbReference>
<evidence type="ECO:0000256" key="1">
    <source>
        <dbReference type="ARBA" id="ARBA00023015"/>
    </source>
</evidence>
<keyword evidence="5" id="KW-1185">Reference proteome</keyword>